<feature type="compositionally biased region" description="Polar residues" evidence="5">
    <location>
        <begin position="191"/>
        <end position="200"/>
    </location>
</feature>
<dbReference type="PROSITE" id="PS51123">
    <property type="entry name" value="OMPA_2"/>
    <property type="match status" value="1"/>
</dbReference>
<dbReference type="InterPro" id="IPR050330">
    <property type="entry name" value="Bact_OuterMem_StrucFunc"/>
</dbReference>
<keyword evidence="3" id="KW-0998">Cell outer membrane</keyword>
<evidence type="ECO:0000259" key="7">
    <source>
        <dbReference type="PROSITE" id="PS51123"/>
    </source>
</evidence>
<dbReference type="Pfam" id="PF00691">
    <property type="entry name" value="OmpA"/>
    <property type="match status" value="1"/>
</dbReference>
<gene>
    <name evidence="8" type="ORF">N5I32_14530</name>
</gene>
<evidence type="ECO:0000256" key="4">
    <source>
        <dbReference type="PROSITE-ProRule" id="PRU00473"/>
    </source>
</evidence>
<dbReference type="PRINTS" id="PR01021">
    <property type="entry name" value="OMPADOMAIN"/>
</dbReference>
<dbReference type="PANTHER" id="PTHR30329:SF21">
    <property type="entry name" value="LIPOPROTEIN YIAD-RELATED"/>
    <property type="match status" value="1"/>
</dbReference>
<dbReference type="InterPro" id="IPR006665">
    <property type="entry name" value="OmpA-like"/>
</dbReference>
<evidence type="ECO:0000256" key="1">
    <source>
        <dbReference type="ARBA" id="ARBA00004442"/>
    </source>
</evidence>
<dbReference type="CDD" id="cd07185">
    <property type="entry name" value="OmpA_C-like"/>
    <property type="match status" value="1"/>
</dbReference>
<accession>A0ABT2NP81</accession>
<feature type="region of interest" description="Disordered" evidence="5">
    <location>
        <begin position="159"/>
        <end position="294"/>
    </location>
</feature>
<comment type="caution">
    <text evidence="8">The sequence shown here is derived from an EMBL/GenBank/DDBJ whole genome shotgun (WGS) entry which is preliminary data.</text>
</comment>
<feature type="compositionally biased region" description="Basic and acidic residues" evidence="5">
    <location>
        <begin position="162"/>
        <end position="171"/>
    </location>
</feature>
<feature type="compositionally biased region" description="Polar residues" evidence="5">
    <location>
        <begin position="285"/>
        <end position="294"/>
    </location>
</feature>
<keyword evidence="2 4" id="KW-0472">Membrane</keyword>
<feature type="chain" id="PRO_5046117213" evidence="6">
    <location>
        <begin position="33"/>
        <end position="294"/>
    </location>
</feature>
<dbReference type="EMBL" id="JAOCQF010000002">
    <property type="protein sequence ID" value="MCT8330738.1"/>
    <property type="molecule type" value="Genomic_DNA"/>
</dbReference>
<evidence type="ECO:0000256" key="5">
    <source>
        <dbReference type="SAM" id="MobiDB-lite"/>
    </source>
</evidence>
<keyword evidence="9" id="KW-1185">Reference proteome</keyword>
<feature type="signal peptide" evidence="6">
    <location>
        <begin position="1"/>
        <end position="32"/>
    </location>
</feature>
<organism evidence="8 9">
    <name type="scientific">Albidovulum sediminis</name>
    <dbReference type="NCBI Taxonomy" id="3066345"/>
    <lineage>
        <taxon>Bacteria</taxon>
        <taxon>Pseudomonadati</taxon>
        <taxon>Pseudomonadota</taxon>
        <taxon>Alphaproteobacteria</taxon>
        <taxon>Rhodobacterales</taxon>
        <taxon>Paracoccaceae</taxon>
        <taxon>Albidovulum</taxon>
    </lineage>
</organism>
<protein>
    <submittedName>
        <fullName evidence="8">OmpA family protein</fullName>
    </submittedName>
</protein>
<proteinExistence type="predicted"/>
<evidence type="ECO:0000313" key="9">
    <source>
        <dbReference type="Proteomes" id="UP001205601"/>
    </source>
</evidence>
<reference evidence="9" key="1">
    <citation type="submission" date="2023-07" db="EMBL/GenBank/DDBJ databases">
        <title>Defluviimonas sediminis sp. nov., isolated from mangrove sediment.</title>
        <authorList>
            <person name="Liu L."/>
            <person name="Li J."/>
            <person name="Huang Y."/>
            <person name="Pan J."/>
            <person name="Li M."/>
        </authorList>
    </citation>
    <scope>NUCLEOTIDE SEQUENCE [LARGE SCALE GENOMIC DNA]</scope>
    <source>
        <strain evidence="9">FT324</strain>
    </source>
</reference>
<evidence type="ECO:0000313" key="8">
    <source>
        <dbReference type="EMBL" id="MCT8330738.1"/>
    </source>
</evidence>
<evidence type="ECO:0000256" key="6">
    <source>
        <dbReference type="SAM" id="SignalP"/>
    </source>
</evidence>
<comment type="subcellular location">
    <subcellularLocation>
        <location evidence="1">Cell outer membrane</location>
    </subcellularLocation>
</comment>
<dbReference type="SUPFAM" id="SSF103088">
    <property type="entry name" value="OmpA-like"/>
    <property type="match status" value="1"/>
</dbReference>
<sequence>MVKSVTWQSAKDFCVVCALGAGLALMAAGAQASPNLDQDTGVTVRFGFDAVDLDAQARQRLDAEAAWMRGHRDMTFNVFGHADRVGSEAYNRELALRRALTVASYLVARGVDPARLQALVSWGEEKPVVDTDQPSAANRRVVISVATPGADKDVAFTLAEGGADRGGRVRPEPASGSADDETRPSAAEGPSSDNQPSGSGTDPEAGGTGGDQPQGGTGGDEPQGDTGGNGGAETPTDQGPQGTDGQGTDGQDSGGTKKKPGKDKGPQGNNGFGNGDQDAPGGSLEHNNAENSQH</sequence>
<evidence type="ECO:0000256" key="2">
    <source>
        <dbReference type="ARBA" id="ARBA00023136"/>
    </source>
</evidence>
<dbReference type="Proteomes" id="UP001205601">
    <property type="component" value="Unassembled WGS sequence"/>
</dbReference>
<feature type="compositionally biased region" description="Gly residues" evidence="5">
    <location>
        <begin position="206"/>
        <end position="231"/>
    </location>
</feature>
<dbReference type="RefSeq" id="WP_261496591.1">
    <property type="nucleotide sequence ID" value="NZ_JAOCQF010000002.1"/>
</dbReference>
<dbReference type="Gene3D" id="3.30.1330.60">
    <property type="entry name" value="OmpA-like domain"/>
    <property type="match status" value="1"/>
</dbReference>
<dbReference type="InterPro" id="IPR006664">
    <property type="entry name" value="OMP_bac"/>
</dbReference>
<dbReference type="PANTHER" id="PTHR30329">
    <property type="entry name" value="STATOR ELEMENT OF FLAGELLAR MOTOR COMPLEX"/>
    <property type="match status" value="1"/>
</dbReference>
<dbReference type="InterPro" id="IPR036737">
    <property type="entry name" value="OmpA-like_sf"/>
</dbReference>
<feature type="domain" description="OmpA-like" evidence="7">
    <location>
        <begin position="33"/>
        <end position="149"/>
    </location>
</feature>
<keyword evidence="6" id="KW-0732">Signal</keyword>
<evidence type="ECO:0000256" key="3">
    <source>
        <dbReference type="ARBA" id="ARBA00023237"/>
    </source>
</evidence>
<name>A0ABT2NP81_9RHOB</name>